<dbReference type="InterPro" id="IPR021192">
    <property type="entry name" value="UCP031578_Vanz/RDD"/>
</dbReference>
<comment type="caution">
    <text evidence="8">The sequence shown here is derived from an EMBL/GenBank/DDBJ whole genome shotgun (WGS) entry which is preliminary data.</text>
</comment>
<feature type="transmembrane region" description="Helical" evidence="5">
    <location>
        <begin position="280"/>
        <end position="302"/>
    </location>
</feature>
<feature type="transmembrane region" description="Helical" evidence="5">
    <location>
        <begin position="43"/>
        <end position="63"/>
    </location>
</feature>
<keyword evidence="2 5" id="KW-0812">Transmembrane</keyword>
<evidence type="ECO:0000313" key="9">
    <source>
        <dbReference type="Proteomes" id="UP001519921"/>
    </source>
</evidence>
<proteinExistence type="predicted"/>
<dbReference type="Pfam" id="PF04892">
    <property type="entry name" value="VanZ"/>
    <property type="match status" value="1"/>
</dbReference>
<sequence length="365" mass="43351">MQTYMFPIKIAFITFPFLAFFITFPFVIYQYRKYSYINIFRNLILYSFLLYLIVAYYLIILPLPQTTDVRSLQSDGTKYYQLIPFNFIFDFLKETNVIFAKPSTYINILKERSFLQAAFNGILLTPLGIYLRYYFRKDLKSTLLISFSVSLFFEITQITGLYGIYNAPYRLFDVDDLILNTFGGYIGYLIAPIFTFFLPKSNKLDDDIDLENLNVSYFRRFLAFLIDWFILGFIPNIENNILLENIVIFIYFICIVYFTNGKTLGKYIVKIKIKGKNKRLLFKEVFIRYGILYYCVFGVNKILFKTIDINKTEFVNYIIIVMFIVIIINLLIFLHVLLCVFKKDSELFYEKISKTRNVIETSKKN</sequence>
<accession>A0ABS7AT82</accession>
<feature type="transmembrane region" description="Helical" evidence="5">
    <location>
        <begin position="314"/>
        <end position="341"/>
    </location>
</feature>
<gene>
    <name evidence="8" type="ORF">KYD98_17580</name>
</gene>
<dbReference type="PANTHER" id="PTHR36834">
    <property type="entry name" value="MEMBRANE PROTEIN-RELATED"/>
    <property type="match status" value="1"/>
</dbReference>
<dbReference type="InterPro" id="IPR006976">
    <property type="entry name" value="VanZ-like"/>
</dbReference>
<keyword evidence="4 5" id="KW-0472">Membrane</keyword>
<feature type="domain" description="RDD" evidence="7">
    <location>
        <begin position="245"/>
        <end position="333"/>
    </location>
</feature>
<evidence type="ECO:0000256" key="3">
    <source>
        <dbReference type="ARBA" id="ARBA00022989"/>
    </source>
</evidence>
<keyword evidence="3 5" id="KW-1133">Transmembrane helix</keyword>
<dbReference type="Proteomes" id="UP001519921">
    <property type="component" value="Unassembled WGS sequence"/>
</dbReference>
<feature type="transmembrane region" description="Helical" evidence="5">
    <location>
        <begin position="113"/>
        <end position="131"/>
    </location>
</feature>
<organism evidence="8 9">
    <name type="scientific">Clostridium weizhouense</name>
    <dbReference type="NCBI Taxonomy" id="2859781"/>
    <lineage>
        <taxon>Bacteria</taxon>
        <taxon>Bacillati</taxon>
        <taxon>Bacillota</taxon>
        <taxon>Clostridia</taxon>
        <taxon>Eubacteriales</taxon>
        <taxon>Clostridiaceae</taxon>
        <taxon>Clostridium</taxon>
    </lineage>
</organism>
<evidence type="ECO:0000313" key="8">
    <source>
        <dbReference type="EMBL" id="MBW6411893.1"/>
    </source>
</evidence>
<evidence type="ECO:0000259" key="7">
    <source>
        <dbReference type="Pfam" id="PF06271"/>
    </source>
</evidence>
<feature type="transmembrane region" description="Helical" evidence="5">
    <location>
        <begin position="6"/>
        <end position="31"/>
    </location>
</feature>
<name>A0ABS7AT82_9CLOT</name>
<keyword evidence="9" id="KW-1185">Reference proteome</keyword>
<dbReference type="Pfam" id="PF06271">
    <property type="entry name" value="RDD"/>
    <property type="match status" value="1"/>
</dbReference>
<comment type="subcellular location">
    <subcellularLocation>
        <location evidence="1">Membrane</location>
        <topology evidence="1">Multi-pass membrane protein</topology>
    </subcellularLocation>
</comment>
<evidence type="ECO:0000256" key="2">
    <source>
        <dbReference type="ARBA" id="ARBA00022692"/>
    </source>
</evidence>
<dbReference type="InterPro" id="IPR053150">
    <property type="entry name" value="Teicoplanin_resist-assoc"/>
</dbReference>
<feature type="transmembrane region" description="Helical" evidence="5">
    <location>
        <begin position="177"/>
        <end position="197"/>
    </location>
</feature>
<evidence type="ECO:0000256" key="5">
    <source>
        <dbReference type="SAM" id="Phobius"/>
    </source>
</evidence>
<evidence type="ECO:0000256" key="1">
    <source>
        <dbReference type="ARBA" id="ARBA00004141"/>
    </source>
</evidence>
<dbReference type="EMBL" id="JAHXPT010000023">
    <property type="protein sequence ID" value="MBW6411893.1"/>
    <property type="molecule type" value="Genomic_DNA"/>
</dbReference>
<evidence type="ECO:0000256" key="4">
    <source>
        <dbReference type="ARBA" id="ARBA00023136"/>
    </source>
</evidence>
<protein>
    <submittedName>
        <fullName evidence="8">VanZ family protein</fullName>
    </submittedName>
</protein>
<evidence type="ECO:0000259" key="6">
    <source>
        <dbReference type="Pfam" id="PF04892"/>
    </source>
</evidence>
<dbReference type="PANTHER" id="PTHR36834:SF1">
    <property type="entry name" value="INTEGRAL MEMBRANE PROTEIN"/>
    <property type="match status" value="1"/>
</dbReference>
<feature type="domain" description="VanZ-like" evidence="6">
    <location>
        <begin position="48"/>
        <end position="194"/>
    </location>
</feature>
<reference evidence="8 9" key="1">
    <citation type="submission" date="2021-07" db="EMBL/GenBank/DDBJ databases">
        <title>Clostridium weizhouense sp. nov., an anaerobic bacterium isolated from activated sludge of Petroleum wastewater.</title>
        <authorList>
            <person name="Li Q."/>
        </authorList>
    </citation>
    <scope>NUCLEOTIDE SEQUENCE [LARGE SCALE GENOMIC DNA]</scope>
    <source>
        <strain evidence="8 9">YB-6</strain>
    </source>
</reference>
<feature type="transmembrane region" description="Helical" evidence="5">
    <location>
        <begin position="143"/>
        <end position="165"/>
    </location>
</feature>
<dbReference type="PIRSF" id="PIRSF031578">
    <property type="entry name" value="Uncharacterised_Vanz_RDD-cont"/>
    <property type="match status" value="1"/>
</dbReference>
<feature type="transmembrane region" description="Helical" evidence="5">
    <location>
        <begin position="241"/>
        <end position="259"/>
    </location>
</feature>
<dbReference type="RefSeq" id="WP_219781358.1">
    <property type="nucleotide sequence ID" value="NZ_JAHXPT010000023.1"/>
</dbReference>
<feature type="transmembrane region" description="Helical" evidence="5">
    <location>
        <begin position="217"/>
        <end position="235"/>
    </location>
</feature>
<dbReference type="InterPro" id="IPR010432">
    <property type="entry name" value="RDD"/>
</dbReference>